<dbReference type="AlphaFoldDB" id="A0A6C0HGH2"/>
<sequence length="115" mass="13434">MSFEETIKQWVSIDNQLKVLSDRTKELREKKNNMEDAIMTHVVTHKLTNAVVNISDGKLKFVTVKQTAPLTLKFVEDRLSKCIKSEEQVKQIMNFIKDSRESKNVPDIKRYYSTN</sequence>
<protein>
    <submittedName>
        <fullName evidence="1">Uncharacterized protein</fullName>
    </submittedName>
</protein>
<reference evidence="1" key="1">
    <citation type="journal article" date="2020" name="Nature">
        <title>Giant virus diversity and host interactions through global metagenomics.</title>
        <authorList>
            <person name="Schulz F."/>
            <person name="Roux S."/>
            <person name="Paez-Espino D."/>
            <person name="Jungbluth S."/>
            <person name="Walsh D.A."/>
            <person name="Denef V.J."/>
            <person name="McMahon K.D."/>
            <person name="Konstantinidis K.T."/>
            <person name="Eloe-Fadrosh E.A."/>
            <person name="Kyrpides N.C."/>
            <person name="Woyke T."/>
        </authorList>
    </citation>
    <scope>NUCLEOTIDE SEQUENCE</scope>
    <source>
        <strain evidence="1">GVMAG-M-3300023184-101</strain>
    </source>
</reference>
<proteinExistence type="predicted"/>
<accession>A0A6C0HGH2</accession>
<organism evidence="1">
    <name type="scientific">viral metagenome</name>
    <dbReference type="NCBI Taxonomy" id="1070528"/>
    <lineage>
        <taxon>unclassified sequences</taxon>
        <taxon>metagenomes</taxon>
        <taxon>organismal metagenomes</taxon>
    </lineage>
</organism>
<dbReference type="Pfam" id="PF19064">
    <property type="entry name" value="DUF5760"/>
    <property type="match status" value="1"/>
</dbReference>
<dbReference type="EMBL" id="MN739949">
    <property type="protein sequence ID" value="QHT79460.1"/>
    <property type="molecule type" value="Genomic_DNA"/>
</dbReference>
<name>A0A6C0HGH2_9ZZZZ</name>
<evidence type="ECO:0000313" key="1">
    <source>
        <dbReference type="EMBL" id="QHT79460.1"/>
    </source>
</evidence>
<dbReference type="InterPro" id="IPR043918">
    <property type="entry name" value="DUF5760"/>
</dbReference>